<dbReference type="STRING" id="360412.LARV_02280"/>
<protein>
    <submittedName>
        <fullName evidence="3">Cytosine deaminase</fullName>
    </submittedName>
</protein>
<sequence>MIDILIKNCMLITVNSKREVYHDGAIAIDQGKIVDIGSTADVAPKYEARTVIDAKGFVVMPGLINAHMHLPQVMMRGLYDNIEAMDKLKNYTWPIQGCYTEEDALVSAKLGLLEMIKSGTTAFISTGLHPRYGIPAVIQATIDSGMRAAISKYVMDLGGYALDNGALHKGMHETGEASKKQALELIEEWNGCGNGRIQIWISPRSVGGCSVDLFRWVCETAREHQVGITTHWSEVQNNVDYTMDSFGLRPVFFAKSLGLLGPDVTFAHGIYFDDAEIDLLAKTGTNIAHCPICNSKLAMGVARVPEMLKAGVNISLGNDGMGVNNTADLFREMRSMVLLHRAVQNNPLFPGSAEAIEMATRNGARAMMMQDRVGSLEKGKQADLILVDLKQPHFVPIHDPVSEVVWAANGNDVDTVIIDGKIVMWHRTVLTMDEDAILGEAEAIKDKILKQAGVKAQHIWAIR</sequence>
<dbReference type="AlphaFoldDB" id="A0A0S7BG00"/>
<accession>A0A0S7BG00</accession>
<dbReference type="PANTHER" id="PTHR43794">
    <property type="entry name" value="AMINOHYDROLASE SSNA-RELATED"/>
    <property type="match status" value="1"/>
</dbReference>
<name>A0A0S7BG00_9CHLR</name>
<proteinExistence type="predicted"/>
<dbReference type="PANTHER" id="PTHR43794:SF11">
    <property type="entry name" value="AMIDOHYDROLASE-RELATED DOMAIN-CONTAINING PROTEIN"/>
    <property type="match status" value="1"/>
</dbReference>
<dbReference type="Gene3D" id="2.30.40.10">
    <property type="entry name" value="Urease, subunit C, domain 1"/>
    <property type="match status" value="1"/>
</dbReference>
<evidence type="ECO:0000313" key="3">
    <source>
        <dbReference type="EMBL" id="GAP14509.1"/>
    </source>
</evidence>
<gene>
    <name evidence="3" type="ORF">LARV_02280</name>
</gene>
<dbReference type="InterPro" id="IPR011059">
    <property type="entry name" value="Metal-dep_hydrolase_composite"/>
</dbReference>
<dbReference type="Pfam" id="PF01979">
    <property type="entry name" value="Amidohydro_1"/>
    <property type="match status" value="1"/>
</dbReference>
<dbReference type="OrthoDB" id="9807210at2"/>
<dbReference type="EMBL" id="DF967972">
    <property type="protein sequence ID" value="GAP14509.1"/>
    <property type="molecule type" value="Genomic_DNA"/>
</dbReference>
<dbReference type="RefSeq" id="WP_075073761.1">
    <property type="nucleotide sequence ID" value="NZ_DF967972.1"/>
</dbReference>
<reference evidence="3" key="1">
    <citation type="submission" date="2015-07" db="EMBL/GenBank/DDBJ databases">
        <title>Draft Genome Sequences of Anaerolinea thermolimosa IMO-1, Bellilinea caldifistulae GOMI-1, Leptolinea tardivitalis YMTK-2, Levilinea saccharolytica KIBI-1,Longilinea arvoryzae KOME-1, Previously Described as Members of the Anaerolineaceae (Chloroflexi).</title>
        <authorList>
            <person name="Sekiguchi Y."/>
            <person name="Ohashi A."/>
            <person name="Matsuura N."/>
            <person name="Tourlousse M.D."/>
        </authorList>
    </citation>
    <scope>NUCLEOTIDE SEQUENCE [LARGE SCALE GENOMIC DNA]</scope>
    <source>
        <strain evidence="3">KOME-1</strain>
    </source>
</reference>
<dbReference type="InterPro" id="IPR032466">
    <property type="entry name" value="Metal_Hydrolase"/>
</dbReference>
<evidence type="ECO:0000256" key="1">
    <source>
        <dbReference type="ARBA" id="ARBA00022801"/>
    </source>
</evidence>
<dbReference type="GO" id="GO:0016810">
    <property type="term" value="F:hydrolase activity, acting on carbon-nitrogen (but not peptide) bonds"/>
    <property type="evidence" value="ECO:0007669"/>
    <property type="project" value="InterPro"/>
</dbReference>
<dbReference type="InterPro" id="IPR050287">
    <property type="entry name" value="MTA/SAH_deaminase"/>
</dbReference>
<evidence type="ECO:0000313" key="4">
    <source>
        <dbReference type="Proteomes" id="UP000055060"/>
    </source>
</evidence>
<evidence type="ECO:0000259" key="2">
    <source>
        <dbReference type="Pfam" id="PF01979"/>
    </source>
</evidence>
<organism evidence="3">
    <name type="scientific">Longilinea arvoryzae</name>
    <dbReference type="NCBI Taxonomy" id="360412"/>
    <lineage>
        <taxon>Bacteria</taxon>
        <taxon>Bacillati</taxon>
        <taxon>Chloroflexota</taxon>
        <taxon>Anaerolineae</taxon>
        <taxon>Anaerolineales</taxon>
        <taxon>Anaerolineaceae</taxon>
        <taxon>Longilinea</taxon>
    </lineage>
</organism>
<dbReference type="InterPro" id="IPR006680">
    <property type="entry name" value="Amidohydro-rel"/>
</dbReference>
<feature type="domain" description="Amidohydrolase-related" evidence="2">
    <location>
        <begin position="58"/>
        <end position="423"/>
    </location>
</feature>
<dbReference type="CDD" id="cd01298">
    <property type="entry name" value="ATZ_TRZ_like"/>
    <property type="match status" value="1"/>
</dbReference>
<dbReference type="SUPFAM" id="SSF51556">
    <property type="entry name" value="Metallo-dependent hydrolases"/>
    <property type="match status" value="1"/>
</dbReference>
<dbReference type="Proteomes" id="UP000055060">
    <property type="component" value="Unassembled WGS sequence"/>
</dbReference>
<keyword evidence="1" id="KW-0378">Hydrolase</keyword>
<dbReference type="SUPFAM" id="SSF51338">
    <property type="entry name" value="Composite domain of metallo-dependent hydrolases"/>
    <property type="match status" value="1"/>
</dbReference>
<keyword evidence="4" id="KW-1185">Reference proteome</keyword>
<dbReference type="Gene3D" id="3.20.20.140">
    <property type="entry name" value="Metal-dependent hydrolases"/>
    <property type="match status" value="1"/>
</dbReference>